<keyword evidence="10" id="KW-1185">Reference proteome</keyword>
<evidence type="ECO:0000256" key="5">
    <source>
        <dbReference type="ARBA" id="ARBA00022989"/>
    </source>
</evidence>
<organism evidence="9 10">
    <name type="scientific">Dongia rigui</name>
    <dbReference type="NCBI Taxonomy" id="940149"/>
    <lineage>
        <taxon>Bacteria</taxon>
        <taxon>Pseudomonadati</taxon>
        <taxon>Pseudomonadota</taxon>
        <taxon>Alphaproteobacteria</taxon>
        <taxon>Rhodospirillales</taxon>
        <taxon>Dongiaceae</taxon>
        <taxon>Dongia</taxon>
    </lineage>
</organism>
<evidence type="ECO:0000256" key="4">
    <source>
        <dbReference type="ARBA" id="ARBA00022692"/>
    </source>
</evidence>
<comment type="caution">
    <text evidence="9">The sequence shown here is derived from an EMBL/GenBank/DDBJ whole genome shotgun (WGS) entry which is preliminary data.</text>
</comment>
<evidence type="ECO:0000256" key="3">
    <source>
        <dbReference type="ARBA" id="ARBA00022475"/>
    </source>
</evidence>
<comment type="similarity">
    <text evidence="2 7">Belongs to the ExbD/TolR family.</text>
</comment>
<name>A0ABU5E180_9PROT</name>
<proteinExistence type="inferred from homology"/>
<dbReference type="Proteomes" id="UP001271769">
    <property type="component" value="Unassembled WGS sequence"/>
</dbReference>
<accession>A0ABU5E180</accession>
<dbReference type="PANTHER" id="PTHR30558">
    <property type="entry name" value="EXBD MEMBRANE COMPONENT OF PMF-DRIVEN MACROMOLECULE IMPORT SYSTEM"/>
    <property type="match status" value="1"/>
</dbReference>
<evidence type="ECO:0000256" key="8">
    <source>
        <dbReference type="SAM" id="Phobius"/>
    </source>
</evidence>
<dbReference type="EMBL" id="JAXCLX010000002">
    <property type="protein sequence ID" value="MDY0873264.1"/>
    <property type="molecule type" value="Genomic_DNA"/>
</dbReference>
<evidence type="ECO:0000256" key="2">
    <source>
        <dbReference type="ARBA" id="ARBA00005811"/>
    </source>
</evidence>
<dbReference type="Gene3D" id="3.30.420.270">
    <property type="match status" value="1"/>
</dbReference>
<protein>
    <submittedName>
        <fullName evidence="9">Biopolymer transporter ExbD</fullName>
    </submittedName>
</protein>
<keyword evidence="6 8" id="KW-0472">Membrane</keyword>
<evidence type="ECO:0000313" key="9">
    <source>
        <dbReference type="EMBL" id="MDY0873264.1"/>
    </source>
</evidence>
<evidence type="ECO:0000256" key="7">
    <source>
        <dbReference type="RuleBase" id="RU003879"/>
    </source>
</evidence>
<evidence type="ECO:0000313" key="10">
    <source>
        <dbReference type="Proteomes" id="UP001271769"/>
    </source>
</evidence>
<gene>
    <name evidence="9" type="ORF">SMD31_15085</name>
</gene>
<dbReference type="RefSeq" id="WP_320501724.1">
    <property type="nucleotide sequence ID" value="NZ_JAXCLX010000002.1"/>
</dbReference>
<comment type="subcellular location">
    <subcellularLocation>
        <location evidence="1">Cell membrane</location>
        <topology evidence="1">Single-pass membrane protein</topology>
    </subcellularLocation>
    <subcellularLocation>
        <location evidence="7">Cell membrane</location>
        <topology evidence="7">Single-pass type II membrane protein</topology>
    </subcellularLocation>
</comment>
<keyword evidence="5 8" id="KW-1133">Transmembrane helix</keyword>
<evidence type="ECO:0000256" key="1">
    <source>
        <dbReference type="ARBA" id="ARBA00004162"/>
    </source>
</evidence>
<keyword evidence="3" id="KW-1003">Cell membrane</keyword>
<keyword evidence="7" id="KW-0653">Protein transport</keyword>
<keyword evidence="4 7" id="KW-0812">Transmembrane</keyword>
<dbReference type="InterPro" id="IPR003400">
    <property type="entry name" value="ExbD"/>
</dbReference>
<keyword evidence="7" id="KW-0813">Transport</keyword>
<feature type="transmembrane region" description="Helical" evidence="8">
    <location>
        <begin position="27"/>
        <end position="50"/>
    </location>
</feature>
<dbReference type="Pfam" id="PF02472">
    <property type="entry name" value="ExbD"/>
    <property type="match status" value="1"/>
</dbReference>
<sequence length="156" mass="16738">MAVKLGAGGHPSRGHSRRRKFSPMADINVTPMVDVMLVLLIIFMVTAPLLTVGVEVELPKTSAEAMSNPDEPLVVTVRSDNAVFLQETQISIEEVGPRLKAITMNKPDTIIYVRGDATANWDGIAQVLAELQANGFNKVGIVTDTKASGEPAKKSN</sequence>
<evidence type="ECO:0000256" key="6">
    <source>
        <dbReference type="ARBA" id="ARBA00023136"/>
    </source>
</evidence>
<dbReference type="PANTHER" id="PTHR30558:SF7">
    <property type="entry name" value="TOL-PAL SYSTEM PROTEIN TOLR"/>
    <property type="match status" value="1"/>
</dbReference>
<reference evidence="9 10" key="1">
    <citation type="journal article" date="2013" name="Antonie Van Leeuwenhoek">
        <title>Dongia rigui sp. nov., isolated from freshwater of a large wetland in Korea.</title>
        <authorList>
            <person name="Baik K.S."/>
            <person name="Hwang Y.M."/>
            <person name="Choi J.S."/>
            <person name="Kwon J."/>
            <person name="Seong C.N."/>
        </authorList>
    </citation>
    <scope>NUCLEOTIDE SEQUENCE [LARGE SCALE GENOMIC DNA]</scope>
    <source>
        <strain evidence="9 10">04SU4-P</strain>
    </source>
</reference>